<evidence type="ECO:0000256" key="3">
    <source>
        <dbReference type="ARBA" id="ARBA00023015"/>
    </source>
</evidence>
<dbReference type="Pfam" id="PF13873">
    <property type="entry name" value="Myb_DNA-bind_5"/>
    <property type="match status" value="1"/>
</dbReference>
<dbReference type="AlphaFoldDB" id="A0A8D8ZCF0"/>
<keyword evidence="3" id="KW-0805">Transcription regulation</keyword>
<feature type="compositionally biased region" description="Polar residues" evidence="6">
    <location>
        <begin position="81"/>
        <end position="92"/>
    </location>
</feature>
<evidence type="ECO:0000256" key="2">
    <source>
        <dbReference type="ARBA" id="ARBA00016807"/>
    </source>
</evidence>
<accession>A0A8D8ZCF0</accession>
<name>A0A8D8ZCF0_9HEMI</name>
<evidence type="ECO:0000256" key="5">
    <source>
        <dbReference type="ARBA" id="ARBA00025466"/>
    </source>
</evidence>
<organism evidence="8">
    <name type="scientific">Cacopsylla melanoneura</name>
    <dbReference type="NCBI Taxonomy" id="428564"/>
    <lineage>
        <taxon>Eukaryota</taxon>
        <taxon>Metazoa</taxon>
        <taxon>Ecdysozoa</taxon>
        <taxon>Arthropoda</taxon>
        <taxon>Hexapoda</taxon>
        <taxon>Insecta</taxon>
        <taxon>Pterygota</taxon>
        <taxon>Neoptera</taxon>
        <taxon>Paraneoptera</taxon>
        <taxon>Hemiptera</taxon>
        <taxon>Sternorrhyncha</taxon>
        <taxon>Psylloidea</taxon>
        <taxon>Psyllidae</taxon>
        <taxon>Psyllinae</taxon>
        <taxon>Cacopsylla</taxon>
    </lineage>
</organism>
<keyword evidence="4" id="KW-0804">Transcription</keyword>
<feature type="domain" description="Myb/SANT-like DNA-binding" evidence="7">
    <location>
        <begin position="7"/>
        <end position="84"/>
    </location>
</feature>
<comment type="function">
    <text evidence="5">Involved in transvection phenomena (= synapsis-dependent gene expression), where the synaptic pairing of chromosomes carrying genes with which zeste interacts influences the expression of these genes. Zeste binds to DNA and stimulates transcription from a nearby promoter.</text>
</comment>
<evidence type="ECO:0000313" key="8">
    <source>
        <dbReference type="EMBL" id="CAG6743791.1"/>
    </source>
</evidence>
<evidence type="ECO:0000256" key="4">
    <source>
        <dbReference type="ARBA" id="ARBA00023163"/>
    </source>
</evidence>
<evidence type="ECO:0000259" key="7">
    <source>
        <dbReference type="Pfam" id="PF13873"/>
    </source>
</evidence>
<protein>
    <recommendedName>
        <fullName evidence="2">Regulatory protein zeste</fullName>
    </recommendedName>
</protein>
<sequence length="137" mass="15492">MDNKRSRGANFTPTEKRLLWEEVIKHKDVVENKQSNKVTILSKDKVWDTITKSYNSCQTSGFRGKCALKSLYDNMKRTAKKNLSQDRTNARQTGGGSYEPSVMTPIDNMVIEEIRDQVTPLPNPYDGASAIFNDSCV</sequence>
<dbReference type="PANTHER" id="PTHR21411">
    <property type="entry name" value="APONTIC"/>
    <property type="match status" value="1"/>
</dbReference>
<evidence type="ECO:0000256" key="6">
    <source>
        <dbReference type="SAM" id="MobiDB-lite"/>
    </source>
</evidence>
<dbReference type="EMBL" id="HBUF01453777">
    <property type="protein sequence ID" value="CAG6743791.1"/>
    <property type="molecule type" value="Transcribed_RNA"/>
</dbReference>
<dbReference type="PANTHER" id="PTHR21411:SF0">
    <property type="entry name" value="REGULATORY PROTEIN ZESTE"/>
    <property type="match status" value="1"/>
</dbReference>
<evidence type="ECO:0000256" key="1">
    <source>
        <dbReference type="ARBA" id="ARBA00011764"/>
    </source>
</evidence>
<feature type="region of interest" description="Disordered" evidence="6">
    <location>
        <begin position="79"/>
        <end position="103"/>
    </location>
</feature>
<dbReference type="InterPro" id="IPR028002">
    <property type="entry name" value="Myb_DNA-bind_5"/>
</dbReference>
<comment type="subunit">
    <text evidence="1">Self-associates forming complexes of several hundred monomers.</text>
</comment>
<reference evidence="8" key="1">
    <citation type="submission" date="2021-05" db="EMBL/GenBank/DDBJ databases">
        <authorList>
            <person name="Alioto T."/>
            <person name="Alioto T."/>
            <person name="Gomez Garrido J."/>
        </authorList>
    </citation>
    <scope>NUCLEOTIDE SEQUENCE</scope>
</reference>
<proteinExistence type="predicted"/>